<dbReference type="AlphaFoldDB" id="A0A0C3PL87"/>
<dbReference type="EMBL" id="KN831944">
    <property type="protein sequence ID" value="KIO15040.1"/>
    <property type="molecule type" value="Genomic_DNA"/>
</dbReference>
<feature type="chain" id="PRO_5002180485" description="Secreted protein" evidence="1">
    <location>
        <begin position="26"/>
        <end position="137"/>
    </location>
</feature>
<organism evidence="2 3">
    <name type="scientific">Pisolithus tinctorius Marx 270</name>
    <dbReference type="NCBI Taxonomy" id="870435"/>
    <lineage>
        <taxon>Eukaryota</taxon>
        <taxon>Fungi</taxon>
        <taxon>Dikarya</taxon>
        <taxon>Basidiomycota</taxon>
        <taxon>Agaricomycotina</taxon>
        <taxon>Agaricomycetes</taxon>
        <taxon>Agaricomycetidae</taxon>
        <taxon>Boletales</taxon>
        <taxon>Sclerodermatineae</taxon>
        <taxon>Pisolithaceae</taxon>
        <taxon>Pisolithus</taxon>
    </lineage>
</organism>
<evidence type="ECO:0000313" key="3">
    <source>
        <dbReference type="Proteomes" id="UP000054217"/>
    </source>
</evidence>
<dbReference type="OrthoDB" id="10552125at2759"/>
<gene>
    <name evidence="2" type="ORF">M404DRAFT_197885</name>
</gene>
<feature type="signal peptide" evidence="1">
    <location>
        <begin position="1"/>
        <end position="25"/>
    </location>
</feature>
<evidence type="ECO:0000313" key="2">
    <source>
        <dbReference type="EMBL" id="KIO15040.1"/>
    </source>
</evidence>
<dbReference type="InParanoid" id="A0A0C3PL87"/>
<dbReference type="HOGENOM" id="CLU_1865928_0_0_1"/>
<dbReference type="Proteomes" id="UP000054217">
    <property type="component" value="Unassembled WGS sequence"/>
</dbReference>
<reference evidence="2 3" key="1">
    <citation type="submission" date="2014-04" db="EMBL/GenBank/DDBJ databases">
        <authorList>
            <consortium name="DOE Joint Genome Institute"/>
            <person name="Kuo A."/>
            <person name="Kohler A."/>
            <person name="Costa M.D."/>
            <person name="Nagy L.G."/>
            <person name="Floudas D."/>
            <person name="Copeland A."/>
            <person name="Barry K.W."/>
            <person name="Cichocki N."/>
            <person name="Veneault-Fourrey C."/>
            <person name="LaButti K."/>
            <person name="Lindquist E.A."/>
            <person name="Lipzen A."/>
            <person name="Lundell T."/>
            <person name="Morin E."/>
            <person name="Murat C."/>
            <person name="Sun H."/>
            <person name="Tunlid A."/>
            <person name="Henrissat B."/>
            <person name="Grigoriev I.V."/>
            <person name="Hibbett D.S."/>
            <person name="Martin F."/>
            <person name="Nordberg H.P."/>
            <person name="Cantor M.N."/>
            <person name="Hua S.X."/>
        </authorList>
    </citation>
    <scope>NUCLEOTIDE SEQUENCE [LARGE SCALE GENOMIC DNA]</scope>
    <source>
        <strain evidence="2 3">Marx 270</strain>
    </source>
</reference>
<keyword evidence="3" id="KW-1185">Reference proteome</keyword>
<proteinExistence type="predicted"/>
<accession>A0A0C3PL87</accession>
<evidence type="ECO:0000256" key="1">
    <source>
        <dbReference type="SAM" id="SignalP"/>
    </source>
</evidence>
<reference evidence="3" key="2">
    <citation type="submission" date="2015-01" db="EMBL/GenBank/DDBJ databases">
        <title>Evolutionary Origins and Diversification of the Mycorrhizal Mutualists.</title>
        <authorList>
            <consortium name="DOE Joint Genome Institute"/>
            <consortium name="Mycorrhizal Genomics Consortium"/>
            <person name="Kohler A."/>
            <person name="Kuo A."/>
            <person name="Nagy L.G."/>
            <person name="Floudas D."/>
            <person name="Copeland A."/>
            <person name="Barry K.W."/>
            <person name="Cichocki N."/>
            <person name="Veneault-Fourrey C."/>
            <person name="LaButti K."/>
            <person name="Lindquist E.A."/>
            <person name="Lipzen A."/>
            <person name="Lundell T."/>
            <person name="Morin E."/>
            <person name="Murat C."/>
            <person name="Riley R."/>
            <person name="Ohm R."/>
            <person name="Sun H."/>
            <person name="Tunlid A."/>
            <person name="Henrissat B."/>
            <person name="Grigoriev I.V."/>
            <person name="Hibbett D.S."/>
            <person name="Martin F."/>
        </authorList>
    </citation>
    <scope>NUCLEOTIDE SEQUENCE [LARGE SCALE GENOMIC DNA]</scope>
    <source>
        <strain evidence="3">Marx 270</strain>
    </source>
</reference>
<evidence type="ECO:0008006" key="4">
    <source>
        <dbReference type="Google" id="ProtNLM"/>
    </source>
</evidence>
<sequence length="137" mass="14631">MDIFLEAGAITLAFAFASVESCVESTCVDCDCNCCCCCCCCCICICTRIAYCLRNCSRLAGSKARSCVRRAGGRWLKSRGVCDPPPGFVGSKALPLPGRSGKPVAGKTAPLKDLPDGKITILLERFPFGNFHPAYAY</sequence>
<keyword evidence="1" id="KW-0732">Signal</keyword>
<name>A0A0C3PL87_PISTI</name>
<protein>
    <recommendedName>
        <fullName evidence="4">Secreted protein</fullName>
    </recommendedName>
</protein>